<dbReference type="CDD" id="cd20188">
    <property type="entry name" value="T-box_TBX2_3-like"/>
    <property type="match status" value="1"/>
</dbReference>
<feature type="compositionally biased region" description="Polar residues" evidence="7">
    <location>
        <begin position="329"/>
        <end position="338"/>
    </location>
</feature>
<evidence type="ECO:0000259" key="8">
    <source>
        <dbReference type="PROSITE" id="PS50252"/>
    </source>
</evidence>
<keyword evidence="3 6" id="KW-0238">DNA-binding</keyword>
<name>A0A6G0I8V6_LARCR</name>
<dbReference type="InterPro" id="IPR018186">
    <property type="entry name" value="TF_T-box_CS"/>
</dbReference>
<comment type="subcellular location">
    <subcellularLocation>
        <location evidence="1 6">Nucleus</location>
    </subcellularLocation>
</comment>
<keyword evidence="2" id="KW-0805">Transcription regulation</keyword>
<dbReference type="EMBL" id="REGW02000013">
    <property type="protein sequence ID" value="KAE8287909.1"/>
    <property type="molecule type" value="Genomic_DNA"/>
</dbReference>
<dbReference type="SUPFAM" id="SSF49417">
    <property type="entry name" value="p53-like transcription factors"/>
    <property type="match status" value="1"/>
</dbReference>
<keyword evidence="5 6" id="KW-0539">Nucleus</keyword>
<feature type="compositionally biased region" description="Polar residues" evidence="7">
    <location>
        <begin position="352"/>
        <end position="364"/>
    </location>
</feature>
<feature type="compositionally biased region" description="Acidic residues" evidence="7">
    <location>
        <begin position="339"/>
        <end position="351"/>
    </location>
</feature>
<feature type="domain" description="T-box" evidence="8">
    <location>
        <begin position="97"/>
        <end position="275"/>
    </location>
</feature>
<evidence type="ECO:0000256" key="3">
    <source>
        <dbReference type="ARBA" id="ARBA00023125"/>
    </source>
</evidence>
<dbReference type="Proteomes" id="UP000424527">
    <property type="component" value="Unassembled WGS sequence"/>
</dbReference>
<evidence type="ECO:0000313" key="10">
    <source>
        <dbReference type="Proteomes" id="UP000424527"/>
    </source>
</evidence>
<dbReference type="InterPro" id="IPR001699">
    <property type="entry name" value="TF_T-box"/>
</dbReference>
<evidence type="ECO:0000256" key="7">
    <source>
        <dbReference type="SAM" id="MobiDB-lite"/>
    </source>
</evidence>
<dbReference type="InterPro" id="IPR048387">
    <property type="entry name" value="TBX2_3_RD"/>
</dbReference>
<evidence type="ECO:0000313" key="9">
    <source>
        <dbReference type="EMBL" id="KAE8287909.1"/>
    </source>
</evidence>
<keyword evidence="4" id="KW-0804">Transcription</keyword>
<dbReference type="PANTHER" id="PTHR11267">
    <property type="entry name" value="T-BOX PROTEIN-RELATED"/>
    <property type="match status" value="1"/>
</dbReference>
<dbReference type="Gene3D" id="2.60.40.820">
    <property type="entry name" value="Transcription factor, T-box"/>
    <property type="match status" value="1"/>
</dbReference>
<dbReference type="PROSITE" id="PS01283">
    <property type="entry name" value="TBOX_1"/>
    <property type="match status" value="1"/>
</dbReference>
<dbReference type="GO" id="GO:0001708">
    <property type="term" value="P:cell fate specification"/>
    <property type="evidence" value="ECO:0007669"/>
    <property type="project" value="TreeGrafter"/>
</dbReference>
<feature type="compositionally biased region" description="Polar residues" evidence="7">
    <location>
        <begin position="287"/>
        <end position="297"/>
    </location>
</feature>
<evidence type="ECO:0000256" key="5">
    <source>
        <dbReference type="ARBA" id="ARBA00023242"/>
    </source>
</evidence>
<evidence type="ECO:0000256" key="6">
    <source>
        <dbReference type="PROSITE-ProRule" id="PRU00201"/>
    </source>
</evidence>
<dbReference type="InterPro" id="IPR008967">
    <property type="entry name" value="p53-like_TF_DNA-bd_sf"/>
</dbReference>
<comment type="caution">
    <text evidence="6">Lacks conserved residue(s) required for the propagation of feature annotation.</text>
</comment>
<dbReference type="PRINTS" id="PR00938">
    <property type="entry name" value="BRACHYURY"/>
</dbReference>
<dbReference type="PROSITE" id="PS50252">
    <property type="entry name" value="TBOX_3"/>
    <property type="match status" value="1"/>
</dbReference>
<dbReference type="FunFam" id="2.60.40.820:FF:000003">
    <property type="entry name" value="T-box transcription factor TBX3"/>
    <property type="match status" value="1"/>
</dbReference>
<comment type="caution">
    <text evidence="9">The sequence shown here is derived from an EMBL/GenBank/DDBJ whole genome shotgun (WGS) entry which is preliminary data.</text>
</comment>
<evidence type="ECO:0000256" key="2">
    <source>
        <dbReference type="ARBA" id="ARBA00023015"/>
    </source>
</evidence>
<dbReference type="GO" id="GO:0000978">
    <property type="term" value="F:RNA polymerase II cis-regulatory region sequence-specific DNA binding"/>
    <property type="evidence" value="ECO:0007669"/>
    <property type="project" value="InterPro"/>
</dbReference>
<accession>A0A6G0I8V6</accession>
<proteinExistence type="predicted"/>
<sequence length="521" mass="58517">MRDPVDTAAAMAYHPFQAHRTGALPLSSFLTAAQPSFYPGMTFPEVASLSEPLFEQTPADAGLHAALGRQHQPVNLRSVKSNLQPDEEVDDDPKVTLDSQNLWSEFHKRGTEMVITKSGRRMFPPFKVRVDGLDEKAKYILLMDIVAVDDCRFKFHNSRWMVAGKADPEMPKRMYIHPDSPSKGEQWMSKPVAFHKLKLTNNISDKHGFTILNSMHKYQPRFHIVRANDIMKLPYSTFRTYVFPETEFIAVTAYQNEKITQLKIDNNPFAKGFRDTGNGRREKRNKQLTISSLNETQSKMDRDCADSDDSCEQPSTSDPFYSPRELSSPLMSTPTGQDDNSDTDLQDEDIPETSSSRTEHLSTLSQKSENTLWNKFAHVLTSQGISLSPFGGLFSYPYRHMAAQAAIAPALPTCSATSTLARNHCLHSSWPWLRFNPYQIPKSVTSSQNLLTSRSFGSSDSHCELSKSRSRESSSVSDSHSLKSKSKQKTVPPKNIIKGSINELQNICNLVKGLDKPPPPQ</sequence>
<dbReference type="GO" id="GO:0000981">
    <property type="term" value="F:DNA-binding transcription factor activity, RNA polymerase II-specific"/>
    <property type="evidence" value="ECO:0007669"/>
    <property type="project" value="TreeGrafter"/>
</dbReference>
<dbReference type="AlphaFoldDB" id="A0A6G0I8V6"/>
<reference evidence="9 10" key="1">
    <citation type="submission" date="2019-07" db="EMBL/GenBank/DDBJ databases">
        <title>Chromosome genome assembly for large yellow croaker.</title>
        <authorList>
            <person name="Xiao S."/>
        </authorList>
    </citation>
    <scope>NUCLEOTIDE SEQUENCE [LARGE SCALE GENOMIC DNA]</scope>
    <source>
        <strain evidence="9">JMULYC20181020</strain>
        <tissue evidence="9">Muscle</tissue>
    </source>
</reference>
<gene>
    <name evidence="9" type="ORF">D5F01_LYC13967</name>
</gene>
<feature type="region of interest" description="Disordered" evidence="7">
    <location>
        <begin position="456"/>
        <end position="496"/>
    </location>
</feature>
<dbReference type="GO" id="GO:0005634">
    <property type="term" value="C:nucleus"/>
    <property type="evidence" value="ECO:0007669"/>
    <property type="project" value="UniProtKB-SubCell"/>
</dbReference>
<keyword evidence="10" id="KW-1185">Reference proteome</keyword>
<feature type="region of interest" description="Disordered" evidence="7">
    <location>
        <begin position="268"/>
        <end position="364"/>
    </location>
</feature>
<feature type="compositionally biased region" description="Basic and acidic residues" evidence="7">
    <location>
        <begin position="461"/>
        <end position="472"/>
    </location>
</feature>
<dbReference type="GO" id="GO:0045893">
    <property type="term" value="P:positive regulation of DNA-templated transcription"/>
    <property type="evidence" value="ECO:0007669"/>
    <property type="project" value="InterPro"/>
</dbReference>
<dbReference type="PANTHER" id="PTHR11267:SF181">
    <property type="entry name" value="OPTOMOTOR-BLIND PROTEIN"/>
    <property type="match status" value="1"/>
</dbReference>
<dbReference type="Pfam" id="PF20627">
    <property type="entry name" value="TBX2-3_RD"/>
    <property type="match status" value="1"/>
</dbReference>
<dbReference type="GO" id="GO:0000785">
    <property type="term" value="C:chromatin"/>
    <property type="evidence" value="ECO:0007669"/>
    <property type="project" value="TreeGrafter"/>
</dbReference>
<dbReference type="Pfam" id="PF00907">
    <property type="entry name" value="T-box"/>
    <property type="match status" value="1"/>
</dbReference>
<dbReference type="InterPro" id="IPR046360">
    <property type="entry name" value="T-box_DNA-bd"/>
</dbReference>
<protein>
    <submittedName>
        <fullName evidence="9">T-box transcription factor TBX2b</fullName>
    </submittedName>
</protein>
<dbReference type="SMART" id="SM00425">
    <property type="entry name" value="TBOX"/>
    <property type="match status" value="1"/>
</dbReference>
<dbReference type="InterPro" id="IPR002070">
    <property type="entry name" value="TF_Brachyury"/>
</dbReference>
<dbReference type="PROSITE" id="PS01264">
    <property type="entry name" value="TBOX_2"/>
    <property type="match status" value="1"/>
</dbReference>
<evidence type="ECO:0000256" key="1">
    <source>
        <dbReference type="ARBA" id="ARBA00004123"/>
    </source>
</evidence>
<evidence type="ECO:0000256" key="4">
    <source>
        <dbReference type="ARBA" id="ARBA00023163"/>
    </source>
</evidence>
<organism evidence="9 10">
    <name type="scientific">Larimichthys crocea</name>
    <name type="common">Large yellow croaker</name>
    <name type="synonym">Pseudosciaena crocea</name>
    <dbReference type="NCBI Taxonomy" id="215358"/>
    <lineage>
        <taxon>Eukaryota</taxon>
        <taxon>Metazoa</taxon>
        <taxon>Chordata</taxon>
        <taxon>Craniata</taxon>
        <taxon>Vertebrata</taxon>
        <taxon>Euteleostomi</taxon>
        <taxon>Actinopterygii</taxon>
        <taxon>Neopterygii</taxon>
        <taxon>Teleostei</taxon>
        <taxon>Neoteleostei</taxon>
        <taxon>Acanthomorphata</taxon>
        <taxon>Eupercaria</taxon>
        <taxon>Sciaenidae</taxon>
        <taxon>Larimichthys</taxon>
    </lineage>
</organism>
<dbReference type="PRINTS" id="PR00937">
    <property type="entry name" value="TBOX"/>
</dbReference>
<dbReference type="InterPro" id="IPR036960">
    <property type="entry name" value="T-box_sf"/>
</dbReference>